<gene>
    <name evidence="2" type="ORF">ACFSGJ_01090</name>
</gene>
<dbReference type="Proteomes" id="UP001597353">
    <property type="component" value="Unassembled WGS sequence"/>
</dbReference>
<protein>
    <recommendedName>
        <fullName evidence="4">Tat pathway signal protein</fullName>
    </recommendedName>
</protein>
<evidence type="ECO:0000256" key="1">
    <source>
        <dbReference type="SAM" id="SignalP"/>
    </source>
</evidence>
<reference evidence="3" key="1">
    <citation type="journal article" date="2019" name="Int. J. Syst. Evol. Microbiol.">
        <title>The Global Catalogue of Microorganisms (GCM) 10K type strain sequencing project: providing services to taxonomists for standard genome sequencing and annotation.</title>
        <authorList>
            <consortium name="The Broad Institute Genomics Platform"/>
            <consortium name="The Broad Institute Genome Sequencing Center for Infectious Disease"/>
            <person name="Wu L."/>
            <person name="Ma J."/>
        </authorList>
    </citation>
    <scope>NUCLEOTIDE SEQUENCE [LARGE SCALE GENOMIC DNA]</scope>
    <source>
        <strain evidence="3">CGMCC 4.7242</strain>
    </source>
</reference>
<accession>A0ABW4S007</accession>
<dbReference type="RefSeq" id="WP_390258744.1">
    <property type="nucleotide sequence ID" value="NZ_JBHUGH010000001.1"/>
</dbReference>
<keyword evidence="3" id="KW-1185">Reference proteome</keyword>
<evidence type="ECO:0000313" key="3">
    <source>
        <dbReference type="Proteomes" id="UP001597353"/>
    </source>
</evidence>
<comment type="caution">
    <text evidence="2">The sequence shown here is derived from an EMBL/GenBank/DDBJ whole genome shotgun (WGS) entry which is preliminary data.</text>
</comment>
<evidence type="ECO:0008006" key="4">
    <source>
        <dbReference type="Google" id="ProtNLM"/>
    </source>
</evidence>
<proteinExistence type="predicted"/>
<name>A0ABW4S007_9RHOB</name>
<dbReference type="EMBL" id="JBHUGH010000001">
    <property type="protein sequence ID" value="MFD1910805.1"/>
    <property type="molecule type" value="Genomic_DNA"/>
</dbReference>
<feature type="signal peptide" evidence="1">
    <location>
        <begin position="1"/>
        <end position="20"/>
    </location>
</feature>
<organism evidence="2 3">
    <name type="scientific">Halodurantibacterium flavum</name>
    <dbReference type="NCBI Taxonomy" id="1382802"/>
    <lineage>
        <taxon>Bacteria</taxon>
        <taxon>Pseudomonadati</taxon>
        <taxon>Pseudomonadota</taxon>
        <taxon>Alphaproteobacteria</taxon>
        <taxon>Rhodobacterales</taxon>
        <taxon>Paracoccaceae</taxon>
        <taxon>Halodurantibacterium</taxon>
    </lineage>
</organism>
<keyword evidence="1" id="KW-0732">Signal</keyword>
<evidence type="ECO:0000313" key="2">
    <source>
        <dbReference type="EMBL" id="MFD1910805.1"/>
    </source>
</evidence>
<sequence length="143" mass="14616">MVRAALIATILTVAGLPAAAQEAAPAGRLSLDLNRADQEGTACRLTFVAANDYTSLSSLVLETVLFDQAGRVAALSLFDFGDLPQGHRRVRQFDVAGADCAALDQLLVNGVASCSAADEPADARACAAALDLTGSAEGLEVAQ</sequence>
<feature type="chain" id="PRO_5047069692" description="Tat pathway signal protein" evidence="1">
    <location>
        <begin position="21"/>
        <end position="143"/>
    </location>
</feature>